<dbReference type="Proteomes" id="UP001496674">
    <property type="component" value="Chromosome"/>
</dbReference>
<evidence type="ECO:0000256" key="7">
    <source>
        <dbReference type="ARBA" id="ARBA00023211"/>
    </source>
</evidence>
<dbReference type="PANTHER" id="PTHR35529:SF1">
    <property type="entry name" value="MANGANESE EFFLUX PUMP MNTP-RELATED"/>
    <property type="match status" value="1"/>
</dbReference>
<evidence type="ECO:0000256" key="6">
    <source>
        <dbReference type="ARBA" id="ARBA00023136"/>
    </source>
</evidence>
<dbReference type="InterPro" id="IPR003810">
    <property type="entry name" value="Mntp/YtaF"/>
</dbReference>
<keyword evidence="4 8" id="KW-1133">Transmembrane helix</keyword>
<reference evidence="9 10" key="1">
    <citation type="submission" date="2023-04" db="EMBL/GenBank/DDBJ databases">
        <title>Draft genome sequence of acteroides sedimenti strain YN3PY1.</title>
        <authorList>
            <person name="Yoshida N."/>
        </authorList>
    </citation>
    <scope>NUCLEOTIDE SEQUENCE [LARGE SCALE GENOMIC DNA]</scope>
    <source>
        <strain evidence="9 10">YN3PY1</strain>
    </source>
</reference>
<feature type="transmembrane region" description="Helical" evidence="8">
    <location>
        <begin position="6"/>
        <end position="28"/>
    </location>
</feature>
<feature type="transmembrane region" description="Helical" evidence="8">
    <location>
        <begin position="70"/>
        <end position="86"/>
    </location>
</feature>
<protein>
    <recommendedName>
        <fullName evidence="8">Putative manganese efflux pump MntP</fullName>
    </recommendedName>
</protein>
<keyword evidence="6 8" id="KW-0472">Membrane</keyword>
<evidence type="ECO:0000256" key="5">
    <source>
        <dbReference type="ARBA" id="ARBA00023065"/>
    </source>
</evidence>
<name>A0ABN6Z4S1_9BACE</name>
<dbReference type="EMBL" id="AP028055">
    <property type="protein sequence ID" value="BEG99169.1"/>
    <property type="molecule type" value="Genomic_DNA"/>
</dbReference>
<dbReference type="PANTHER" id="PTHR35529">
    <property type="entry name" value="MANGANESE EFFLUX PUMP MNTP-RELATED"/>
    <property type="match status" value="1"/>
</dbReference>
<keyword evidence="7 8" id="KW-0464">Manganese</keyword>
<feature type="transmembrane region" description="Helical" evidence="8">
    <location>
        <begin position="135"/>
        <end position="158"/>
    </location>
</feature>
<gene>
    <name evidence="8 9" type="primary">mntP</name>
    <name evidence="9" type="ORF">BSYN_14340</name>
</gene>
<comment type="function">
    <text evidence="8">Probably functions as a manganese efflux pump.</text>
</comment>
<feature type="transmembrane region" description="Helical" evidence="8">
    <location>
        <begin position="170"/>
        <end position="192"/>
    </location>
</feature>
<sequence length="193" mass="21406">MTNLENWLIAIGLSMDCLAVSIASGIMLKKVCWRTILTMAFFFGFFQGLMPFFGWLGASRFSHLIENVDHWFAFLILAFLGGRMIWESFKEEDCKKEFNPSNLKVVFTLAIATSLDALAVGVSYAFVGINSVDKIISPILIIGLVSFIISISGLLFGIFFGCKHNMRVELWGGLILIGIGVKVLLQHLGVFAK</sequence>
<dbReference type="HAMAP" id="MF_01521">
    <property type="entry name" value="MntP_pump"/>
    <property type="match status" value="1"/>
</dbReference>
<proteinExistence type="inferred from homology"/>
<feature type="transmembrane region" description="Helical" evidence="8">
    <location>
        <begin position="106"/>
        <end position="129"/>
    </location>
</feature>
<evidence type="ECO:0000256" key="3">
    <source>
        <dbReference type="ARBA" id="ARBA00022692"/>
    </source>
</evidence>
<keyword evidence="3 8" id="KW-0812">Transmembrane</keyword>
<dbReference type="RefSeq" id="WP_353334367.1">
    <property type="nucleotide sequence ID" value="NZ_AP028055.1"/>
</dbReference>
<comment type="similarity">
    <text evidence="8">Belongs to the MntP (TC 9.B.29) family.</text>
</comment>
<feature type="transmembrane region" description="Helical" evidence="8">
    <location>
        <begin position="35"/>
        <end position="58"/>
    </location>
</feature>
<evidence type="ECO:0000313" key="10">
    <source>
        <dbReference type="Proteomes" id="UP001496674"/>
    </source>
</evidence>
<keyword evidence="2 8" id="KW-1003">Cell membrane</keyword>
<evidence type="ECO:0000313" key="9">
    <source>
        <dbReference type="EMBL" id="BEG99169.1"/>
    </source>
</evidence>
<keyword evidence="1 8" id="KW-0813">Transport</keyword>
<evidence type="ECO:0000256" key="4">
    <source>
        <dbReference type="ARBA" id="ARBA00022989"/>
    </source>
</evidence>
<evidence type="ECO:0000256" key="8">
    <source>
        <dbReference type="HAMAP-Rule" id="MF_01521"/>
    </source>
</evidence>
<evidence type="ECO:0000256" key="2">
    <source>
        <dbReference type="ARBA" id="ARBA00022475"/>
    </source>
</evidence>
<dbReference type="InterPro" id="IPR022929">
    <property type="entry name" value="Put_MntP"/>
</dbReference>
<dbReference type="Pfam" id="PF02659">
    <property type="entry name" value="Mntp"/>
    <property type="match status" value="1"/>
</dbReference>
<accession>A0ABN6Z4S1</accession>
<evidence type="ECO:0000256" key="1">
    <source>
        <dbReference type="ARBA" id="ARBA00022448"/>
    </source>
</evidence>
<comment type="subcellular location">
    <subcellularLocation>
        <location evidence="8">Cell membrane</location>
        <topology evidence="8">Multi-pass membrane protein</topology>
    </subcellularLocation>
</comment>
<keyword evidence="10" id="KW-1185">Reference proteome</keyword>
<keyword evidence="5 8" id="KW-0406">Ion transport</keyword>
<organism evidence="9 10">
    <name type="scientific">Bacteroides sedimenti</name>
    <dbReference type="NCBI Taxonomy" id="2136147"/>
    <lineage>
        <taxon>Bacteria</taxon>
        <taxon>Pseudomonadati</taxon>
        <taxon>Bacteroidota</taxon>
        <taxon>Bacteroidia</taxon>
        <taxon>Bacteroidales</taxon>
        <taxon>Bacteroidaceae</taxon>
        <taxon>Bacteroides</taxon>
    </lineage>
</organism>